<comment type="caution">
    <text evidence="3">The sequence shown here is derived from an EMBL/GenBank/DDBJ whole genome shotgun (WGS) entry which is preliminary data.</text>
</comment>
<feature type="region of interest" description="Disordered" evidence="2">
    <location>
        <begin position="148"/>
        <end position="176"/>
    </location>
</feature>
<feature type="coiled-coil region" evidence="1">
    <location>
        <begin position="89"/>
        <end position="116"/>
    </location>
</feature>
<feature type="region of interest" description="Disordered" evidence="2">
    <location>
        <begin position="1"/>
        <end position="40"/>
    </location>
</feature>
<keyword evidence="1" id="KW-0175">Coiled coil</keyword>
<evidence type="ECO:0000313" key="3">
    <source>
        <dbReference type="EMBL" id="MCC0177810.1"/>
    </source>
</evidence>
<organism evidence="3 4">
    <name type="scientific">Waterburya agarophytonicola KI4</name>
    <dbReference type="NCBI Taxonomy" id="2874699"/>
    <lineage>
        <taxon>Bacteria</taxon>
        <taxon>Bacillati</taxon>
        <taxon>Cyanobacteriota</taxon>
        <taxon>Cyanophyceae</taxon>
        <taxon>Pleurocapsales</taxon>
        <taxon>Hyellaceae</taxon>
        <taxon>Waterburya</taxon>
        <taxon>Waterburya agarophytonicola</taxon>
    </lineage>
</organism>
<evidence type="ECO:0000256" key="2">
    <source>
        <dbReference type="SAM" id="MobiDB-lite"/>
    </source>
</evidence>
<accession>A0A964BQW0</accession>
<gene>
    <name evidence="3" type="ORF">I4641_12560</name>
</gene>
<evidence type="ECO:0000256" key="1">
    <source>
        <dbReference type="SAM" id="Coils"/>
    </source>
</evidence>
<keyword evidence="4" id="KW-1185">Reference proteome</keyword>
<dbReference type="AlphaFoldDB" id="A0A964BQW0"/>
<protein>
    <submittedName>
        <fullName evidence="3">Uncharacterized protein</fullName>
    </submittedName>
</protein>
<feature type="compositionally biased region" description="Low complexity" evidence="2">
    <location>
        <begin position="1"/>
        <end position="16"/>
    </location>
</feature>
<reference evidence="3" key="1">
    <citation type="journal article" date="2021" name="Antonie Van Leeuwenhoek">
        <title>Draft genome and description of Waterburya agarophytonicola gen. nov. sp. nov. (Pleurocapsales, Cyanobacteria): a seaweed symbiont.</title>
        <authorList>
            <person name="Bonthond G."/>
            <person name="Shalygin S."/>
            <person name="Bayer T."/>
            <person name="Weinberger F."/>
        </authorList>
    </citation>
    <scope>NUCLEOTIDE SEQUENCE</scope>
    <source>
        <strain evidence="3">KI4</strain>
    </source>
</reference>
<proteinExistence type="predicted"/>
<name>A0A964BQW0_9CYAN</name>
<feature type="compositionally biased region" description="Polar residues" evidence="2">
    <location>
        <begin position="148"/>
        <end position="159"/>
    </location>
</feature>
<evidence type="ECO:0000313" key="4">
    <source>
        <dbReference type="Proteomes" id="UP000729733"/>
    </source>
</evidence>
<dbReference type="EMBL" id="JADWDC010000029">
    <property type="protein sequence ID" value="MCC0177810.1"/>
    <property type="molecule type" value="Genomic_DNA"/>
</dbReference>
<dbReference type="Proteomes" id="UP000729733">
    <property type="component" value="Unassembled WGS sequence"/>
</dbReference>
<sequence length="176" mass="20084">MPNPNNPNKSNSNVNSHGKPRINLDERIAKKQSRVSNANDKFRNSFRASNKQIAVSSGEAIEDRLLYEASKDLEEQLLDEQYDAVVRANNRYAAMVNNAVAQLEAEEDENVRLLTEVEDDVIDADFEEIKVEFQRTSRFTSSKFLNSSNEDLRSLPSSSHHQESQKPNKYQVELPE</sequence>
<dbReference type="RefSeq" id="WP_229640877.1">
    <property type="nucleotide sequence ID" value="NZ_JADWDC010000029.1"/>
</dbReference>